<dbReference type="Pfam" id="PF12796">
    <property type="entry name" value="Ank_2"/>
    <property type="match status" value="1"/>
</dbReference>
<dbReference type="SMART" id="SM00248">
    <property type="entry name" value="ANK"/>
    <property type="match status" value="5"/>
</dbReference>
<evidence type="ECO:0000313" key="4">
    <source>
        <dbReference type="EMBL" id="THC99531.1"/>
    </source>
</evidence>
<keyword evidence="2 3" id="KW-0040">ANK repeat</keyword>
<feature type="repeat" description="ANK" evidence="3">
    <location>
        <begin position="255"/>
        <end position="275"/>
    </location>
</feature>
<dbReference type="PANTHER" id="PTHR24198">
    <property type="entry name" value="ANKYRIN REPEAT AND PROTEIN KINASE DOMAIN-CONTAINING PROTEIN"/>
    <property type="match status" value="1"/>
</dbReference>
<keyword evidence="1" id="KW-0677">Repeat</keyword>
<dbReference type="InterPro" id="IPR036770">
    <property type="entry name" value="Ankyrin_rpt-contain_sf"/>
</dbReference>
<organism evidence="4 5">
    <name type="scientific">Aspergillus tanneri</name>
    <dbReference type="NCBI Taxonomy" id="1220188"/>
    <lineage>
        <taxon>Eukaryota</taxon>
        <taxon>Fungi</taxon>
        <taxon>Dikarya</taxon>
        <taxon>Ascomycota</taxon>
        <taxon>Pezizomycotina</taxon>
        <taxon>Eurotiomycetes</taxon>
        <taxon>Eurotiomycetidae</taxon>
        <taxon>Eurotiales</taxon>
        <taxon>Aspergillaceae</taxon>
        <taxon>Aspergillus</taxon>
        <taxon>Aspergillus subgen. Circumdati</taxon>
    </lineage>
</organism>
<dbReference type="STRING" id="1220188.A0A4S3JVS1"/>
<dbReference type="PRINTS" id="PR01415">
    <property type="entry name" value="ANKYRIN"/>
</dbReference>
<feature type="repeat" description="ANK" evidence="3">
    <location>
        <begin position="155"/>
        <end position="187"/>
    </location>
</feature>
<gene>
    <name evidence="4" type="ORF">EYZ11_000991</name>
</gene>
<dbReference type="InterPro" id="IPR002110">
    <property type="entry name" value="Ankyrin_rpt"/>
</dbReference>
<dbReference type="Gene3D" id="1.25.40.20">
    <property type="entry name" value="Ankyrin repeat-containing domain"/>
    <property type="match status" value="2"/>
</dbReference>
<evidence type="ECO:0000256" key="3">
    <source>
        <dbReference type="PROSITE-ProRule" id="PRU00023"/>
    </source>
</evidence>
<dbReference type="SUPFAM" id="SSF48403">
    <property type="entry name" value="Ankyrin repeat"/>
    <property type="match status" value="1"/>
</dbReference>
<keyword evidence="5" id="KW-1185">Reference proteome</keyword>
<evidence type="ECO:0000313" key="5">
    <source>
        <dbReference type="Proteomes" id="UP000308092"/>
    </source>
</evidence>
<accession>A0A4S3JVS1</accession>
<name>A0A4S3JVS1_9EURO</name>
<dbReference type="AlphaFoldDB" id="A0A4S3JVS1"/>
<feature type="repeat" description="ANK" evidence="3">
    <location>
        <begin position="222"/>
        <end position="254"/>
    </location>
</feature>
<evidence type="ECO:0000256" key="1">
    <source>
        <dbReference type="ARBA" id="ARBA00022737"/>
    </source>
</evidence>
<dbReference type="PROSITE" id="PS50088">
    <property type="entry name" value="ANK_REPEAT"/>
    <property type="match status" value="4"/>
</dbReference>
<evidence type="ECO:0000256" key="2">
    <source>
        <dbReference type="ARBA" id="ARBA00023043"/>
    </source>
</evidence>
<dbReference type="VEuPathDB" id="FungiDB:EYZ11_000991"/>
<dbReference type="Pfam" id="PF13637">
    <property type="entry name" value="Ank_4"/>
    <property type="match status" value="1"/>
</dbReference>
<dbReference type="GO" id="GO:0005737">
    <property type="term" value="C:cytoplasm"/>
    <property type="evidence" value="ECO:0007669"/>
    <property type="project" value="TreeGrafter"/>
</dbReference>
<protein>
    <submittedName>
        <fullName evidence="4">Uncharacterized protein</fullName>
    </submittedName>
</protein>
<comment type="caution">
    <text evidence="4">The sequence shown here is derived from an EMBL/GenBank/DDBJ whole genome shotgun (WGS) entry which is preliminary data.</text>
</comment>
<feature type="repeat" description="ANK" evidence="3">
    <location>
        <begin position="122"/>
        <end position="154"/>
    </location>
</feature>
<sequence length="280" mass="31206">MDHLCQKKPLSSSELQHALAIEEDKKSDIVRLIHYTTQKYIERTRGSWFPDAQINITKRFDKVTYLYDYAAKNWGHDARVSSIEDVNQLILNLLEDEAKASACSNAVMVPGSYPGYSQRVPRQMTGLHLAVFVGLEESTTALLDKGADPGLKDTFGRTPLHCATLIGQEGVIKLLLNKDANLNLKGQLDGTALRMAVRNRHEAVVKLLLDKSDADLDTRDQYGRTPLRLAAMGKNEALVKLLLVRGVDLNSKYRVGQTPLHWAMLNGNEDVVELLAGTRQ</sequence>
<dbReference type="PANTHER" id="PTHR24198:SF165">
    <property type="entry name" value="ANKYRIN REPEAT-CONTAINING PROTEIN-RELATED"/>
    <property type="match status" value="1"/>
</dbReference>
<proteinExistence type="predicted"/>
<dbReference type="PROSITE" id="PS50297">
    <property type="entry name" value="ANK_REP_REGION"/>
    <property type="match status" value="3"/>
</dbReference>
<dbReference type="EMBL" id="SOSA01000016">
    <property type="protein sequence ID" value="THC99531.1"/>
    <property type="molecule type" value="Genomic_DNA"/>
</dbReference>
<reference evidence="4 5" key="1">
    <citation type="submission" date="2019-03" db="EMBL/GenBank/DDBJ databases">
        <title>The genome sequence of a newly discovered highly antifungal drug resistant Aspergillus species, Aspergillus tanneri NIH 1004.</title>
        <authorList>
            <person name="Mounaud S."/>
            <person name="Singh I."/>
            <person name="Joardar V."/>
            <person name="Pakala S."/>
            <person name="Pakala S."/>
            <person name="Venepally P."/>
            <person name="Hoover J."/>
            <person name="Nierman W."/>
            <person name="Chung J."/>
            <person name="Losada L."/>
        </authorList>
    </citation>
    <scope>NUCLEOTIDE SEQUENCE [LARGE SCALE GENOMIC DNA]</scope>
    <source>
        <strain evidence="4 5">NIH1004</strain>
    </source>
</reference>
<dbReference type="Proteomes" id="UP000308092">
    <property type="component" value="Unassembled WGS sequence"/>
</dbReference>